<dbReference type="Proteomes" id="UP001596333">
    <property type="component" value="Unassembled WGS sequence"/>
</dbReference>
<comment type="caution">
    <text evidence="1">The sequence shown here is derived from an EMBL/GenBank/DDBJ whole genome shotgun (WGS) entry which is preliminary data.</text>
</comment>
<name>A0ABD5UF63_9EURY</name>
<gene>
    <name evidence="1" type="ORF">ACFQEY_02345</name>
</gene>
<sequence>MNGPPSPNGNPFEYSIGRQREFAHTSLYNNLHKIPGIENVHWSESNSGIAQEIRADVTVDVFAEGVIPCSEAHLTVNWWPQESGEQDWFQLHYWDDTGFDCGWHRHTNDHVDGLTHYQERAGADAEYDYRSITFDHGNPVGILWDVVDDRLIDVLIKRYSE</sequence>
<proteinExistence type="predicted"/>
<evidence type="ECO:0000313" key="1">
    <source>
        <dbReference type="EMBL" id="MFC6887898.1"/>
    </source>
</evidence>
<dbReference type="AlphaFoldDB" id="A0ABD5UF63"/>
<reference evidence="1 2" key="1">
    <citation type="journal article" date="2019" name="Int. J. Syst. Evol. Microbiol.">
        <title>The Global Catalogue of Microorganisms (GCM) 10K type strain sequencing project: providing services to taxonomists for standard genome sequencing and annotation.</title>
        <authorList>
            <consortium name="The Broad Institute Genomics Platform"/>
            <consortium name="The Broad Institute Genome Sequencing Center for Infectious Disease"/>
            <person name="Wu L."/>
            <person name="Ma J."/>
        </authorList>
    </citation>
    <scope>NUCLEOTIDE SEQUENCE [LARGE SCALE GENOMIC DNA]</scope>
    <source>
        <strain evidence="1 2">Y73</strain>
    </source>
</reference>
<evidence type="ECO:0000313" key="2">
    <source>
        <dbReference type="Proteomes" id="UP001596333"/>
    </source>
</evidence>
<accession>A0ABD5UF63</accession>
<dbReference type="RefSeq" id="WP_379764410.1">
    <property type="nucleotide sequence ID" value="NZ_JBHSXI010000001.1"/>
</dbReference>
<keyword evidence="2" id="KW-1185">Reference proteome</keyword>
<dbReference type="EMBL" id="JBHSXI010000001">
    <property type="protein sequence ID" value="MFC6887898.1"/>
    <property type="molecule type" value="Genomic_DNA"/>
</dbReference>
<organism evidence="1 2">
    <name type="scientific">Halorubrum trueperi</name>
    <dbReference type="NCBI Taxonomy" id="2004704"/>
    <lineage>
        <taxon>Archaea</taxon>
        <taxon>Methanobacteriati</taxon>
        <taxon>Methanobacteriota</taxon>
        <taxon>Stenosarchaea group</taxon>
        <taxon>Halobacteria</taxon>
        <taxon>Halobacteriales</taxon>
        <taxon>Haloferacaceae</taxon>
        <taxon>Halorubrum</taxon>
    </lineage>
</organism>
<protein>
    <submittedName>
        <fullName evidence="1">Uncharacterized protein</fullName>
    </submittedName>
</protein>